<dbReference type="Proteomes" id="UP000784294">
    <property type="component" value="Unassembled WGS sequence"/>
</dbReference>
<accession>A0A448XEV6</accession>
<protein>
    <submittedName>
        <fullName evidence="1">Uncharacterized protein</fullName>
    </submittedName>
</protein>
<proteinExistence type="predicted"/>
<keyword evidence="2" id="KW-1185">Reference proteome</keyword>
<dbReference type="AlphaFoldDB" id="A0A448XEV6"/>
<reference evidence="1" key="1">
    <citation type="submission" date="2018-11" db="EMBL/GenBank/DDBJ databases">
        <authorList>
            <consortium name="Pathogen Informatics"/>
        </authorList>
    </citation>
    <scope>NUCLEOTIDE SEQUENCE</scope>
</reference>
<organism evidence="1 2">
    <name type="scientific">Protopolystoma xenopodis</name>
    <dbReference type="NCBI Taxonomy" id="117903"/>
    <lineage>
        <taxon>Eukaryota</taxon>
        <taxon>Metazoa</taxon>
        <taxon>Spiralia</taxon>
        <taxon>Lophotrochozoa</taxon>
        <taxon>Platyhelminthes</taxon>
        <taxon>Monogenea</taxon>
        <taxon>Polyopisthocotylea</taxon>
        <taxon>Polystomatidea</taxon>
        <taxon>Polystomatidae</taxon>
        <taxon>Protopolystoma</taxon>
    </lineage>
</organism>
<gene>
    <name evidence="1" type="ORF">PXEA_LOCUS28533</name>
</gene>
<evidence type="ECO:0000313" key="1">
    <source>
        <dbReference type="EMBL" id="VEL35093.1"/>
    </source>
</evidence>
<evidence type="ECO:0000313" key="2">
    <source>
        <dbReference type="Proteomes" id="UP000784294"/>
    </source>
</evidence>
<sequence length="151" mass="16637">MYRNIFLSCSIHVIVFPGSFSLVTFLSSPLQDADSSELLSPGFPDLAFQRGCISVPPSIQLARMSIRSNTDDLGLESIANLTNLVFVEPQLSFDLQDSLRRVGHQVQVIGQPSSPFSSWPGRVYIAGWDRYLLLAFGDARAKNLTGNLAQF</sequence>
<name>A0A448XEV6_9PLAT</name>
<dbReference type="EMBL" id="CAAALY010249080">
    <property type="protein sequence ID" value="VEL35093.1"/>
    <property type="molecule type" value="Genomic_DNA"/>
</dbReference>
<comment type="caution">
    <text evidence="1">The sequence shown here is derived from an EMBL/GenBank/DDBJ whole genome shotgun (WGS) entry which is preliminary data.</text>
</comment>